<proteinExistence type="predicted"/>
<accession>A0AAN9F7K6</accession>
<evidence type="ECO:0000313" key="3">
    <source>
        <dbReference type="Proteomes" id="UP001372338"/>
    </source>
</evidence>
<keyword evidence="3" id="KW-1185">Reference proteome</keyword>
<gene>
    <name evidence="2" type="ORF">RIF29_21567</name>
</gene>
<dbReference type="AlphaFoldDB" id="A0AAN9F7K6"/>
<comment type="caution">
    <text evidence="2">The sequence shown here is derived from an EMBL/GenBank/DDBJ whole genome shotgun (WGS) entry which is preliminary data.</text>
</comment>
<evidence type="ECO:0000256" key="1">
    <source>
        <dbReference type="SAM" id="Phobius"/>
    </source>
</evidence>
<feature type="transmembrane region" description="Helical" evidence="1">
    <location>
        <begin position="62"/>
        <end position="81"/>
    </location>
</feature>
<organism evidence="2 3">
    <name type="scientific">Crotalaria pallida</name>
    <name type="common">Smooth rattlebox</name>
    <name type="synonym">Crotalaria striata</name>
    <dbReference type="NCBI Taxonomy" id="3830"/>
    <lineage>
        <taxon>Eukaryota</taxon>
        <taxon>Viridiplantae</taxon>
        <taxon>Streptophyta</taxon>
        <taxon>Embryophyta</taxon>
        <taxon>Tracheophyta</taxon>
        <taxon>Spermatophyta</taxon>
        <taxon>Magnoliopsida</taxon>
        <taxon>eudicotyledons</taxon>
        <taxon>Gunneridae</taxon>
        <taxon>Pentapetalae</taxon>
        <taxon>rosids</taxon>
        <taxon>fabids</taxon>
        <taxon>Fabales</taxon>
        <taxon>Fabaceae</taxon>
        <taxon>Papilionoideae</taxon>
        <taxon>50 kb inversion clade</taxon>
        <taxon>genistoids sensu lato</taxon>
        <taxon>core genistoids</taxon>
        <taxon>Crotalarieae</taxon>
        <taxon>Crotalaria</taxon>
    </lineage>
</organism>
<sequence>MHYRLSTKGGDKSTVHHPRVPSFASPLAYSLLLSFVWSSLSFSLSPSCALHARTCVSPSRDLFLVFCCVLLFVAFLFHFFVHFCPSMAPKFDALRSGVPHREAYRLLVRIDRLWVVLGFINPDEAMAIEMVFLDQHV</sequence>
<protein>
    <submittedName>
        <fullName evidence="2">Uncharacterized protein</fullName>
    </submittedName>
</protein>
<name>A0AAN9F7K6_CROPI</name>
<feature type="transmembrane region" description="Helical" evidence="1">
    <location>
        <begin position="27"/>
        <end position="50"/>
    </location>
</feature>
<evidence type="ECO:0000313" key="2">
    <source>
        <dbReference type="EMBL" id="KAK7268858.1"/>
    </source>
</evidence>
<keyword evidence="1" id="KW-0812">Transmembrane</keyword>
<keyword evidence="1" id="KW-1133">Transmembrane helix</keyword>
<dbReference type="Proteomes" id="UP001372338">
    <property type="component" value="Unassembled WGS sequence"/>
</dbReference>
<keyword evidence="1" id="KW-0472">Membrane</keyword>
<dbReference type="EMBL" id="JAYWIO010000004">
    <property type="protein sequence ID" value="KAK7268858.1"/>
    <property type="molecule type" value="Genomic_DNA"/>
</dbReference>
<reference evidence="2 3" key="1">
    <citation type="submission" date="2024-01" db="EMBL/GenBank/DDBJ databases">
        <title>The genomes of 5 underutilized Papilionoideae crops provide insights into root nodulation and disease resistanc.</title>
        <authorList>
            <person name="Yuan L."/>
        </authorList>
    </citation>
    <scope>NUCLEOTIDE SEQUENCE [LARGE SCALE GENOMIC DNA]</scope>
    <source>
        <strain evidence="2">ZHUSHIDOU_FW_LH</strain>
        <tissue evidence="2">Leaf</tissue>
    </source>
</reference>